<keyword evidence="4" id="KW-1185">Reference proteome</keyword>
<dbReference type="Pfam" id="PF02720">
    <property type="entry name" value="DUF222"/>
    <property type="match status" value="1"/>
</dbReference>
<dbReference type="InterPro" id="IPR003870">
    <property type="entry name" value="DUF222"/>
</dbReference>
<feature type="region of interest" description="Disordered" evidence="1">
    <location>
        <begin position="93"/>
        <end position="119"/>
    </location>
</feature>
<dbReference type="RefSeq" id="WP_379660056.1">
    <property type="nucleotide sequence ID" value="NZ_JBHUCP010000038.1"/>
</dbReference>
<accession>A0ABW4FVP9</accession>
<reference evidence="4" key="1">
    <citation type="journal article" date="2019" name="Int. J. Syst. Evol. Microbiol.">
        <title>The Global Catalogue of Microorganisms (GCM) 10K type strain sequencing project: providing services to taxonomists for standard genome sequencing and annotation.</title>
        <authorList>
            <consortium name="The Broad Institute Genomics Platform"/>
            <consortium name="The Broad Institute Genome Sequencing Center for Infectious Disease"/>
            <person name="Wu L."/>
            <person name="Ma J."/>
        </authorList>
    </citation>
    <scope>NUCLEOTIDE SEQUENCE [LARGE SCALE GENOMIC DNA]</scope>
    <source>
        <strain evidence="4">JCM 12165</strain>
    </source>
</reference>
<feature type="non-terminal residue" evidence="3">
    <location>
        <position position="139"/>
    </location>
</feature>
<comment type="caution">
    <text evidence="3">The sequence shown here is derived from an EMBL/GenBank/DDBJ whole genome shotgun (WGS) entry which is preliminary data.</text>
</comment>
<dbReference type="Proteomes" id="UP001597145">
    <property type="component" value="Unassembled WGS sequence"/>
</dbReference>
<feature type="domain" description="DUF222" evidence="2">
    <location>
        <begin position="21"/>
        <end position="100"/>
    </location>
</feature>
<evidence type="ECO:0000313" key="4">
    <source>
        <dbReference type="Proteomes" id="UP001597145"/>
    </source>
</evidence>
<gene>
    <name evidence="3" type="ORF">ACFSCY_34695</name>
</gene>
<dbReference type="EMBL" id="JBHUCP010000038">
    <property type="protein sequence ID" value="MFD1534579.1"/>
    <property type="molecule type" value="Genomic_DNA"/>
</dbReference>
<protein>
    <submittedName>
        <fullName evidence="3">DUF222 domain-containing protein</fullName>
    </submittedName>
</protein>
<name>A0ABW4FVP9_9PSEU</name>
<sequence length="139" mass="15153">MESELLGLAGHIAAAQCRFLQLLAEFDRRDGWAGPGLRSCAHWLSWKAGMSLRTAIEQVRVAHALAKLPRVTEAFAAGRISYSKVRAITRVTADLPVDQPQPEQFDDDPKVPDQPGPRWAPAQEVEQTLLQVALGGTAS</sequence>
<evidence type="ECO:0000259" key="2">
    <source>
        <dbReference type="Pfam" id="PF02720"/>
    </source>
</evidence>
<evidence type="ECO:0000313" key="3">
    <source>
        <dbReference type="EMBL" id="MFD1534579.1"/>
    </source>
</evidence>
<evidence type="ECO:0000256" key="1">
    <source>
        <dbReference type="SAM" id="MobiDB-lite"/>
    </source>
</evidence>
<proteinExistence type="predicted"/>
<organism evidence="3 4">
    <name type="scientific">Pseudonocardia aurantiaca</name>
    <dbReference type="NCBI Taxonomy" id="75290"/>
    <lineage>
        <taxon>Bacteria</taxon>
        <taxon>Bacillati</taxon>
        <taxon>Actinomycetota</taxon>
        <taxon>Actinomycetes</taxon>
        <taxon>Pseudonocardiales</taxon>
        <taxon>Pseudonocardiaceae</taxon>
        <taxon>Pseudonocardia</taxon>
    </lineage>
</organism>